<keyword evidence="1" id="KW-0175">Coiled coil</keyword>
<protein>
    <submittedName>
        <fullName evidence="2">Uncharacterized protein</fullName>
    </submittedName>
</protein>
<evidence type="ECO:0000313" key="2">
    <source>
        <dbReference type="EMBL" id="CAD7277585.1"/>
    </source>
</evidence>
<dbReference type="AlphaFoldDB" id="A0A7R9GCR5"/>
<organism evidence="2">
    <name type="scientific">Notodromas monacha</name>
    <dbReference type="NCBI Taxonomy" id="399045"/>
    <lineage>
        <taxon>Eukaryota</taxon>
        <taxon>Metazoa</taxon>
        <taxon>Ecdysozoa</taxon>
        <taxon>Arthropoda</taxon>
        <taxon>Crustacea</taxon>
        <taxon>Oligostraca</taxon>
        <taxon>Ostracoda</taxon>
        <taxon>Podocopa</taxon>
        <taxon>Podocopida</taxon>
        <taxon>Cypridocopina</taxon>
        <taxon>Cypridoidea</taxon>
        <taxon>Cyprididae</taxon>
        <taxon>Notodromas</taxon>
    </lineage>
</organism>
<dbReference type="Gene3D" id="1.20.1270.60">
    <property type="entry name" value="Arfaptin homology (AH) domain/BAR domain"/>
    <property type="match status" value="1"/>
</dbReference>
<reference evidence="2" key="1">
    <citation type="submission" date="2020-11" db="EMBL/GenBank/DDBJ databases">
        <authorList>
            <person name="Tran Van P."/>
        </authorList>
    </citation>
    <scope>NUCLEOTIDE SEQUENCE</scope>
</reference>
<proteinExistence type="predicted"/>
<dbReference type="OrthoDB" id="5803434at2759"/>
<evidence type="ECO:0000313" key="3">
    <source>
        <dbReference type="Proteomes" id="UP000678499"/>
    </source>
</evidence>
<dbReference type="EMBL" id="OA882987">
    <property type="protein sequence ID" value="CAD7277585.1"/>
    <property type="molecule type" value="Genomic_DNA"/>
</dbReference>
<evidence type="ECO:0000256" key="1">
    <source>
        <dbReference type="SAM" id="Coils"/>
    </source>
</evidence>
<gene>
    <name evidence="2" type="ORF">NMOB1V02_LOCUS5315</name>
</gene>
<dbReference type="InterPro" id="IPR027267">
    <property type="entry name" value="AH/BAR_dom_sf"/>
</dbReference>
<accession>A0A7R9GCR5</accession>
<keyword evidence="3" id="KW-1185">Reference proteome</keyword>
<sequence>MEKATKVLRRSGIRFRARSSGHADLNLIINQSRETKKAYKAYISAQATLMKDLQRWACREDNRSLQVVFSKLLELSTVWEEVQLELIEKMREFRTHFEMILEGERQLDCARNRLDSCDQQEVKLKKELKRLAKRVDTTSEEMSAIEMRVLEAERKKDLAQLEFGVVELAVQYAKEKVKSCQLSDKPYQESTSEKFTRLMDSPPPPYSVDPAVGPPEYSYNSFYPEPSNLCCDDISLQASCNMTGYQTSIGPVPTPSGAEASMHQAEIFPELIDEHSVSSTQTREQPRTFASLKDHRSKSVGLVGTVSSEMMASEPAQSLYPDLSALKEPDLSTGARCKARFLRHRSDGQFLSKDEAKLFKNDPRRERLAVMPECVGADPENLSGAIGGLSVSPKDNPC</sequence>
<feature type="coiled-coil region" evidence="1">
    <location>
        <begin position="107"/>
        <end position="162"/>
    </location>
</feature>
<dbReference type="EMBL" id="CAJPEX010000950">
    <property type="protein sequence ID" value="CAG0917737.1"/>
    <property type="molecule type" value="Genomic_DNA"/>
</dbReference>
<dbReference type="Proteomes" id="UP000678499">
    <property type="component" value="Unassembled WGS sequence"/>
</dbReference>
<name>A0A7R9GCR5_9CRUS</name>